<dbReference type="GO" id="GO:0047580">
    <property type="term" value="F:4-hydroxyproline epimerase activity"/>
    <property type="evidence" value="ECO:0007669"/>
    <property type="project" value="UniProtKB-EC"/>
</dbReference>
<dbReference type="EC" id="5.1.1.8" evidence="4"/>
<evidence type="ECO:0000256" key="4">
    <source>
        <dbReference type="ARBA" id="ARBA00039135"/>
    </source>
</evidence>
<sequence>MIRLDASFSVIDTHTAGHPTRVILSGIPKLEGASVLDKRDDFRRRFDGLRGLLLHEPRGHAAMVGLVPVPSTIADYGAFFISSYVYLDMCGHGTIGLAKTLASTGQITREQGDSFTLETPAGVVTVGLVWSDDGRLSAVRIKNVPSFIGIEGLKIPFEPFGTVSADIVYGGMWYALVDAGALSLSLAPEHASRLMRLGSELKQAIKACIADRPMFASAVPPSVLFYSDTAPGEATHFLVLESNKFDRSPCGTGTAARLAMLDRQGKLKPDGTYVAKNILGVPFIARVAERRDDAVVAEIEGMAHLVAHSTILLEDSDPLRQGFLCK</sequence>
<dbReference type="PANTHER" id="PTHR33442:SF1">
    <property type="entry name" value="TRANS-3-HYDROXY-L-PROLINE DEHYDRATASE"/>
    <property type="match status" value="1"/>
</dbReference>
<protein>
    <recommendedName>
        <fullName evidence="4">4-hydroxyproline epimerase</fullName>
        <ecNumber evidence="4">5.1.1.8</ecNumber>
    </recommendedName>
</protein>
<dbReference type="Proteomes" id="UP000263993">
    <property type="component" value="Unassembled WGS sequence"/>
</dbReference>
<evidence type="ECO:0000256" key="1">
    <source>
        <dbReference type="ARBA" id="ARBA00007529"/>
    </source>
</evidence>
<dbReference type="Pfam" id="PF05544">
    <property type="entry name" value="Pro_racemase"/>
    <property type="match status" value="1"/>
</dbReference>
<evidence type="ECO:0000313" key="5">
    <source>
        <dbReference type="EMBL" id="RDV04667.1"/>
    </source>
</evidence>
<keyword evidence="6" id="KW-1185">Reference proteome</keyword>
<dbReference type="SFLD" id="SFLDS00028">
    <property type="entry name" value="Proline_Racemase"/>
    <property type="match status" value="1"/>
</dbReference>
<reference evidence="6" key="1">
    <citation type="submission" date="2018-08" db="EMBL/GenBank/DDBJ databases">
        <authorList>
            <person name="Kim S.-J."/>
            <person name="Jung G.-Y."/>
        </authorList>
    </citation>
    <scope>NUCLEOTIDE SEQUENCE [LARGE SCALE GENOMIC DNA]</scope>
    <source>
        <strain evidence="6">GY_H</strain>
    </source>
</reference>
<comment type="caution">
    <text evidence="5">The sequence shown here is derived from an EMBL/GenBank/DDBJ whole genome shotgun (WGS) entry which is preliminary data.</text>
</comment>
<dbReference type="Gene3D" id="3.10.310.10">
    <property type="entry name" value="Diaminopimelate Epimerase, Chain A, domain 1"/>
    <property type="match status" value="2"/>
</dbReference>
<dbReference type="InterPro" id="IPR008794">
    <property type="entry name" value="Pro_racemase_fam"/>
</dbReference>
<dbReference type="PANTHER" id="PTHR33442">
    <property type="entry name" value="TRANS-3-HYDROXY-L-PROLINE DEHYDRATASE"/>
    <property type="match status" value="1"/>
</dbReference>
<dbReference type="EMBL" id="QRGO01000001">
    <property type="protein sequence ID" value="RDV04667.1"/>
    <property type="molecule type" value="Genomic_DNA"/>
</dbReference>
<comment type="similarity">
    <text evidence="1">Belongs to the proline racemase family.</text>
</comment>
<organism evidence="5 6">
    <name type="scientific">Undibacter mobilis</name>
    <dbReference type="NCBI Taxonomy" id="2292256"/>
    <lineage>
        <taxon>Bacteria</taxon>
        <taxon>Pseudomonadati</taxon>
        <taxon>Pseudomonadota</taxon>
        <taxon>Alphaproteobacteria</taxon>
        <taxon>Hyphomicrobiales</taxon>
        <taxon>Nitrobacteraceae</taxon>
        <taxon>Undibacter</taxon>
    </lineage>
</organism>
<keyword evidence="2" id="KW-0413">Isomerase</keyword>
<proteinExistence type="inferred from homology"/>
<dbReference type="SUPFAM" id="SSF54506">
    <property type="entry name" value="Diaminopimelate epimerase-like"/>
    <property type="match status" value="1"/>
</dbReference>
<accession>A0A371BAY8</accession>
<evidence type="ECO:0000256" key="3">
    <source>
        <dbReference type="ARBA" id="ARBA00035826"/>
    </source>
</evidence>
<dbReference type="RefSeq" id="WP_115516691.1">
    <property type="nucleotide sequence ID" value="NZ_QRGO01000001.1"/>
</dbReference>
<comment type="catalytic activity">
    <reaction evidence="3">
        <text>trans-4-hydroxy-L-proline = cis-4-hydroxy-D-proline</text>
        <dbReference type="Rhea" id="RHEA:21152"/>
        <dbReference type="ChEBI" id="CHEBI:57690"/>
        <dbReference type="ChEBI" id="CHEBI:58375"/>
        <dbReference type="EC" id="5.1.1.8"/>
    </reaction>
</comment>
<evidence type="ECO:0000256" key="2">
    <source>
        <dbReference type="ARBA" id="ARBA00023235"/>
    </source>
</evidence>
<evidence type="ECO:0000313" key="6">
    <source>
        <dbReference type="Proteomes" id="UP000263993"/>
    </source>
</evidence>
<dbReference type="OrthoDB" id="181267at2"/>
<gene>
    <name evidence="5" type="ORF">DXH78_08885</name>
</gene>
<dbReference type="PIRSF" id="PIRSF029792">
    <property type="entry name" value="Pro_racemase"/>
    <property type="match status" value="1"/>
</dbReference>
<dbReference type="AlphaFoldDB" id="A0A371BAY8"/>
<name>A0A371BAY8_9BRAD</name>